<evidence type="ECO:0000256" key="1">
    <source>
        <dbReference type="SAM" id="SignalP"/>
    </source>
</evidence>
<organism evidence="2 3">
    <name type="scientific">Poriferisphaera corsica</name>
    <dbReference type="NCBI Taxonomy" id="2528020"/>
    <lineage>
        <taxon>Bacteria</taxon>
        <taxon>Pseudomonadati</taxon>
        <taxon>Planctomycetota</taxon>
        <taxon>Phycisphaerae</taxon>
        <taxon>Phycisphaerales</taxon>
        <taxon>Phycisphaeraceae</taxon>
        <taxon>Poriferisphaera</taxon>
    </lineage>
</organism>
<feature type="signal peptide" evidence="1">
    <location>
        <begin position="1"/>
        <end position="24"/>
    </location>
</feature>
<dbReference type="KEGG" id="pcor:KS4_06560"/>
<dbReference type="Proteomes" id="UP000317369">
    <property type="component" value="Chromosome"/>
</dbReference>
<dbReference type="EMBL" id="CP036425">
    <property type="protein sequence ID" value="QDU32622.1"/>
    <property type="molecule type" value="Genomic_DNA"/>
</dbReference>
<protein>
    <recommendedName>
        <fullName evidence="4">Lipoprotein</fullName>
    </recommendedName>
</protein>
<sequence precursor="true">MYKFCIRHSALFLLCIFVLFPFTACSTQATFTASYDQVWQATEIVLREETFLGPTTSRQMSSTGLLGEYKFTSHFDKNTGYIRIPTYGTTFFDTTVISAHIQEKKYAKPKQCSLKINAAEHPFSMLFSIRDKQLEAKLISMIQQEILEKMPENENDCVCND</sequence>
<evidence type="ECO:0000313" key="2">
    <source>
        <dbReference type="EMBL" id="QDU32622.1"/>
    </source>
</evidence>
<dbReference type="AlphaFoldDB" id="A0A517YQW2"/>
<proteinExistence type="predicted"/>
<evidence type="ECO:0000313" key="3">
    <source>
        <dbReference type="Proteomes" id="UP000317369"/>
    </source>
</evidence>
<reference evidence="2 3" key="1">
    <citation type="submission" date="2019-02" db="EMBL/GenBank/DDBJ databases">
        <title>Deep-cultivation of Planctomycetes and their phenomic and genomic characterization uncovers novel biology.</title>
        <authorList>
            <person name="Wiegand S."/>
            <person name="Jogler M."/>
            <person name="Boedeker C."/>
            <person name="Pinto D."/>
            <person name="Vollmers J."/>
            <person name="Rivas-Marin E."/>
            <person name="Kohn T."/>
            <person name="Peeters S.H."/>
            <person name="Heuer A."/>
            <person name="Rast P."/>
            <person name="Oberbeckmann S."/>
            <person name="Bunk B."/>
            <person name="Jeske O."/>
            <person name="Meyerdierks A."/>
            <person name="Storesund J.E."/>
            <person name="Kallscheuer N."/>
            <person name="Luecker S."/>
            <person name="Lage O.M."/>
            <person name="Pohl T."/>
            <person name="Merkel B.J."/>
            <person name="Hornburger P."/>
            <person name="Mueller R.-W."/>
            <person name="Bruemmer F."/>
            <person name="Labrenz M."/>
            <person name="Spormann A.M."/>
            <person name="Op den Camp H."/>
            <person name="Overmann J."/>
            <person name="Amann R."/>
            <person name="Jetten M.S.M."/>
            <person name="Mascher T."/>
            <person name="Medema M.H."/>
            <person name="Devos D.P."/>
            <person name="Kaster A.-K."/>
            <person name="Ovreas L."/>
            <person name="Rohde M."/>
            <person name="Galperin M.Y."/>
            <person name="Jogler C."/>
        </authorList>
    </citation>
    <scope>NUCLEOTIDE SEQUENCE [LARGE SCALE GENOMIC DNA]</scope>
    <source>
        <strain evidence="2 3">KS4</strain>
    </source>
</reference>
<accession>A0A517YQW2</accession>
<evidence type="ECO:0008006" key="4">
    <source>
        <dbReference type="Google" id="ProtNLM"/>
    </source>
</evidence>
<dbReference type="RefSeq" id="WP_145074498.1">
    <property type="nucleotide sequence ID" value="NZ_CP036425.1"/>
</dbReference>
<name>A0A517YQW2_9BACT</name>
<keyword evidence="1" id="KW-0732">Signal</keyword>
<feature type="chain" id="PRO_5021964626" description="Lipoprotein" evidence="1">
    <location>
        <begin position="25"/>
        <end position="161"/>
    </location>
</feature>
<gene>
    <name evidence="2" type="ORF">KS4_06560</name>
</gene>
<keyword evidence="3" id="KW-1185">Reference proteome</keyword>